<protein>
    <submittedName>
        <fullName evidence="2">Uncharacterized protein</fullName>
    </submittedName>
</protein>
<evidence type="ECO:0000313" key="3">
    <source>
        <dbReference type="Proteomes" id="UP001266305"/>
    </source>
</evidence>
<keyword evidence="3" id="KW-1185">Reference proteome</keyword>
<feature type="compositionally biased region" description="Basic and acidic residues" evidence="1">
    <location>
        <begin position="48"/>
        <end position="62"/>
    </location>
</feature>
<name>A0ABQ9W7C5_SAGOE</name>
<feature type="region of interest" description="Disordered" evidence="1">
    <location>
        <begin position="37"/>
        <end position="64"/>
    </location>
</feature>
<proteinExistence type="predicted"/>
<organism evidence="2 3">
    <name type="scientific">Saguinus oedipus</name>
    <name type="common">Cotton-top tamarin</name>
    <name type="synonym">Oedipomidas oedipus</name>
    <dbReference type="NCBI Taxonomy" id="9490"/>
    <lineage>
        <taxon>Eukaryota</taxon>
        <taxon>Metazoa</taxon>
        <taxon>Chordata</taxon>
        <taxon>Craniata</taxon>
        <taxon>Vertebrata</taxon>
        <taxon>Euteleostomi</taxon>
        <taxon>Mammalia</taxon>
        <taxon>Eutheria</taxon>
        <taxon>Euarchontoglires</taxon>
        <taxon>Primates</taxon>
        <taxon>Haplorrhini</taxon>
        <taxon>Platyrrhini</taxon>
        <taxon>Cebidae</taxon>
        <taxon>Callitrichinae</taxon>
        <taxon>Saguinus</taxon>
    </lineage>
</organism>
<gene>
    <name evidence="2" type="ORF">P7K49_004430</name>
</gene>
<dbReference type="Proteomes" id="UP001266305">
    <property type="component" value="Unassembled WGS sequence"/>
</dbReference>
<comment type="caution">
    <text evidence="2">The sequence shown here is derived from an EMBL/GenBank/DDBJ whole genome shotgun (WGS) entry which is preliminary data.</text>
</comment>
<accession>A0ABQ9W7C5</accession>
<sequence length="183" mass="19785">MESTARIKTKEGDGAGTHSEALCLVTVHASNSVFSSLENSKTNGQKNKRSDHPSSEGTPEKHGNHKVVGRYVLGTAVNLPCIPWTVIFLGRLANPPTSAGDQPAVLGLAQLDKGSEGCERGVDSREHCWSPVHGESYSDVNLLDLLTQDKKLQVDIRHEIGWEWSVAGPRACCNVLSVQDNFV</sequence>
<dbReference type="EMBL" id="JASSZA010000002">
    <property type="protein sequence ID" value="KAK2117544.1"/>
    <property type="molecule type" value="Genomic_DNA"/>
</dbReference>
<reference evidence="2 3" key="1">
    <citation type="submission" date="2023-05" db="EMBL/GenBank/DDBJ databases">
        <title>B98-5 Cell Line De Novo Hybrid Assembly: An Optical Mapping Approach.</title>
        <authorList>
            <person name="Kananen K."/>
            <person name="Auerbach J.A."/>
            <person name="Kautto E."/>
            <person name="Blachly J.S."/>
        </authorList>
    </citation>
    <scope>NUCLEOTIDE SEQUENCE [LARGE SCALE GENOMIC DNA]</scope>
    <source>
        <strain evidence="2">B95-8</strain>
        <tissue evidence="2">Cell line</tissue>
    </source>
</reference>
<evidence type="ECO:0000256" key="1">
    <source>
        <dbReference type="SAM" id="MobiDB-lite"/>
    </source>
</evidence>
<evidence type="ECO:0000313" key="2">
    <source>
        <dbReference type="EMBL" id="KAK2117544.1"/>
    </source>
</evidence>